<evidence type="ECO:0000256" key="1">
    <source>
        <dbReference type="ARBA" id="ARBA00008553"/>
    </source>
</evidence>
<evidence type="ECO:0000259" key="5">
    <source>
        <dbReference type="Pfam" id="PF00673"/>
    </source>
</evidence>
<keyword evidence="6" id="KW-0496">Mitochondrion</keyword>
<gene>
    <name evidence="6" type="primary">rpl5</name>
</gene>
<dbReference type="PIRSF" id="PIRSF002161">
    <property type="entry name" value="Ribosomal_L5"/>
    <property type="match status" value="1"/>
</dbReference>
<evidence type="ECO:0000313" key="6">
    <source>
        <dbReference type="EMBL" id="QWK44206.1"/>
    </source>
</evidence>
<evidence type="ECO:0000256" key="2">
    <source>
        <dbReference type="ARBA" id="ARBA00022980"/>
    </source>
</evidence>
<keyword evidence="3 4" id="KW-0687">Ribonucleoprotein</keyword>
<proteinExistence type="inferred from homology"/>
<dbReference type="GO" id="GO:0003735">
    <property type="term" value="F:structural constituent of ribosome"/>
    <property type="evidence" value="ECO:0007669"/>
    <property type="project" value="InterPro"/>
</dbReference>
<dbReference type="InterPro" id="IPR031309">
    <property type="entry name" value="Ribosomal_uL5_C"/>
</dbReference>
<dbReference type="InterPro" id="IPR002132">
    <property type="entry name" value="Ribosomal_uL5"/>
</dbReference>
<name>A0A8F0JZJ0_AKKLU</name>
<comment type="similarity">
    <text evidence="1 4">Belongs to the universal ribosomal protein uL5 family.</text>
</comment>
<protein>
    <submittedName>
        <fullName evidence="6">Ribosomal protein L5</fullName>
    </submittedName>
</protein>
<dbReference type="Gene3D" id="3.30.1440.10">
    <property type="match status" value="1"/>
</dbReference>
<feature type="domain" description="Large ribosomal subunit protein uL5 C-terminal" evidence="5">
    <location>
        <begin position="82"/>
        <end position="171"/>
    </location>
</feature>
<organism evidence="6">
    <name type="scientific">Akkesiphycus lubricus</name>
    <name type="common">Brown alga</name>
    <dbReference type="NCBI Taxonomy" id="3022"/>
    <lineage>
        <taxon>Eukaryota</taxon>
        <taxon>Sar</taxon>
        <taxon>Stramenopiles</taxon>
        <taxon>Ochrophyta</taxon>
        <taxon>PX clade</taxon>
        <taxon>Phaeophyceae</taxon>
        <taxon>Laminariales</taxon>
        <taxon>Akkesiphycaceae</taxon>
        <taxon>Akkesiphycus</taxon>
    </lineage>
</organism>
<dbReference type="SUPFAM" id="SSF55282">
    <property type="entry name" value="RL5-like"/>
    <property type="match status" value="1"/>
</dbReference>
<keyword evidence="2 4" id="KW-0689">Ribosomal protein</keyword>
<dbReference type="GO" id="GO:1990904">
    <property type="term" value="C:ribonucleoprotein complex"/>
    <property type="evidence" value="ECO:0007669"/>
    <property type="project" value="UniProtKB-KW"/>
</dbReference>
<evidence type="ECO:0000256" key="3">
    <source>
        <dbReference type="ARBA" id="ARBA00023274"/>
    </source>
</evidence>
<evidence type="ECO:0000256" key="4">
    <source>
        <dbReference type="RuleBase" id="RU003930"/>
    </source>
</evidence>
<geneLocation type="mitochondrion" evidence="6"/>
<reference evidence="6" key="1">
    <citation type="journal article" date="2021" name="Genome Biol. Evol.">
        <title>Genomic rearrangements and sequence evolution across brown algal organelles.</title>
        <authorList>
            <person name="Starko S."/>
            <person name="Bringloe T.T."/>
            <person name="Gomez M.S."/>
            <person name="Darby H."/>
            <person name="Graham S.W."/>
            <person name="Martone P.T."/>
        </authorList>
    </citation>
    <scope>NUCLEOTIDE SEQUENCE</scope>
</reference>
<dbReference type="InterPro" id="IPR022803">
    <property type="entry name" value="Ribosomal_uL5_dom_sf"/>
</dbReference>
<dbReference type="GO" id="GO:0006412">
    <property type="term" value="P:translation"/>
    <property type="evidence" value="ECO:0007669"/>
    <property type="project" value="InterPro"/>
</dbReference>
<dbReference type="GO" id="GO:0005840">
    <property type="term" value="C:ribosome"/>
    <property type="evidence" value="ECO:0007669"/>
    <property type="project" value="UniProtKB-KW"/>
</dbReference>
<dbReference type="AlphaFoldDB" id="A0A8F0JZJ0"/>
<accession>A0A8F0JZJ0</accession>
<dbReference type="Pfam" id="PF00673">
    <property type="entry name" value="Ribosomal_L5_C"/>
    <property type="match status" value="1"/>
</dbReference>
<dbReference type="EMBL" id="MZ156045">
    <property type="protein sequence ID" value="QWK44206.1"/>
    <property type="molecule type" value="Genomic_DNA"/>
</dbReference>
<sequence>MHPFQKHYYEVVQRDLILSENILTASTLPVPKKVTLCLGGNSTEESYVISSLAALSIITGQKPYFTQQKYTQQKNSGPREGVGGKVSLRGSCMYAFWYKLLFHVLPRIRQFEGLRIPAHDNIYCFVLNDMFAFEELVPLFPYFEELSSLQCQFHFTTKNKSEVEALGHSLQLCFVFDGKEEKRK</sequence>